<organism evidence="2 3">
    <name type="scientific">Blastochloris viridis</name>
    <name type="common">Rhodopseudomonas viridis</name>
    <dbReference type="NCBI Taxonomy" id="1079"/>
    <lineage>
        <taxon>Bacteria</taxon>
        <taxon>Pseudomonadati</taxon>
        <taxon>Pseudomonadota</taxon>
        <taxon>Alphaproteobacteria</taxon>
        <taxon>Hyphomicrobiales</taxon>
        <taxon>Blastochloridaceae</taxon>
        <taxon>Blastochloris</taxon>
    </lineage>
</organism>
<dbReference type="AlphaFoldDB" id="A0A6N4R9E4"/>
<evidence type="ECO:0008006" key="4">
    <source>
        <dbReference type="Google" id="ProtNLM"/>
    </source>
</evidence>
<feature type="signal peptide" evidence="1">
    <location>
        <begin position="1"/>
        <end position="23"/>
    </location>
</feature>
<name>A0A6N4R9E4_BLAVI</name>
<feature type="chain" id="PRO_5026733820" description="Cell wall hydrolase SleB domain-containing protein" evidence="1">
    <location>
        <begin position="24"/>
        <end position="185"/>
    </location>
</feature>
<comment type="caution">
    <text evidence="2">The sequence shown here is derived from an EMBL/GenBank/DDBJ whole genome shotgun (WGS) entry which is preliminary data.</text>
</comment>
<sequence>MNFLKVMMFVTMTLVLQMASAHAGSTGKLPNPQENALVHVAVTEGYLDYNQIKAIVQTVSNRAYYYGDATNVSRVVYDKKEMFGPQDKKTPWVGSEAERFKETAEILQPYFGKLKKGEIIAPHLATAWHFDMKYHPEWGKLLAKYTFVDGNGKKRTLYVQEARNKAVTAKLKQRAAQQSVDLALN</sequence>
<dbReference type="Proteomes" id="UP000320948">
    <property type="component" value="Unassembled WGS sequence"/>
</dbReference>
<evidence type="ECO:0000313" key="2">
    <source>
        <dbReference type="EMBL" id="TKW60429.1"/>
    </source>
</evidence>
<evidence type="ECO:0000256" key="1">
    <source>
        <dbReference type="SAM" id="SignalP"/>
    </source>
</evidence>
<accession>A0A6N4R9E4</accession>
<reference evidence="2 3" key="1">
    <citation type="journal article" date="2017" name="Nat. Commun.">
        <title>In situ click chemistry generation of cyclooxygenase-2 inhibitors.</title>
        <authorList>
            <person name="Bhardwaj A."/>
            <person name="Kaur J."/>
            <person name="Wuest M."/>
            <person name="Wuest F."/>
        </authorList>
    </citation>
    <scope>NUCLEOTIDE SEQUENCE [LARGE SCALE GENOMIC DNA]</scope>
    <source>
        <strain evidence="2">S2_018_000_R2_106</strain>
    </source>
</reference>
<keyword evidence="1" id="KW-0732">Signal</keyword>
<protein>
    <recommendedName>
        <fullName evidence="4">Cell wall hydrolase SleB domain-containing protein</fullName>
    </recommendedName>
</protein>
<gene>
    <name evidence="2" type="ORF">DI628_05825</name>
</gene>
<proteinExistence type="predicted"/>
<evidence type="ECO:0000313" key="3">
    <source>
        <dbReference type="Proteomes" id="UP000320948"/>
    </source>
</evidence>
<dbReference type="EMBL" id="VAFM01000002">
    <property type="protein sequence ID" value="TKW60429.1"/>
    <property type="molecule type" value="Genomic_DNA"/>
</dbReference>